<dbReference type="AlphaFoldDB" id="A0AAW1QDG8"/>
<dbReference type="Proteomes" id="UP001438707">
    <property type="component" value="Unassembled WGS sequence"/>
</dbReference>
<name>A0AAW1QDG8_9CHLO</name>
<organism evidence="1 2">
    <name type="scientific">Apatococcus lobatus</name>
    <dbReference type="NCBI Taxonomy" id="904363"/>
    <lineage>
        <taxon>Eukaryota</taxon>
        <taxon>Viridiplantae</taxon>
        <taxon>Chlorophyta</taxon>
        <taxon>core chlorophytes</taxon>
        <taxon>Trebouxiophyceae</taxon>
        <taxon>Chlorellales</taxon>
        <taxon>Chlorellaceae</taxon>
        <taxon>Apatococcus</taxon>
    </lineage>
</organism>
<accession>A0AAW1QDG8</accession>
<evidence type="ECO:0000313" key="1">
    <source>
        <dbReference type="EMBL" id="KAK9819419.1"/>
    </source>
</evidence>
<gene>
    <name evidence="1" type="ORF">WJX74_001762</name>
</gene>
<sequence>MICQRRAFFGYCEQALAGTEDQGKKVHTASVRATIGLLMRNSHIASGETSRERDQWVWDIASGGRAVTIA</sequence>
<dbReference type="EMBL" id="JALJOS010000047">
    <property type="protein sequence ID" value="KAK9819419.1"/>
    <property type="molecule type" value="Genomic_DNA"/>
</dbReference>
<protein>
    <submittedName>
        <fullName evidence="1">Uncharacterized protein</fullName>
    </submittedName>
</protein>
<proteinExistence type="predicted"/>
<reference evidence="1 2" key="1">
    <citation type="journal article" date="2024" name="Nat. Commun.">
        <title>Phylogenomics reveals the evolutionary origins of lichenization in chlorophyte algae.</title>
        <authorList>
            <person name="Puginier C."/>
            <person name="Libourel C."/>
            <person name="Otte J."/>
            <person name="Skaloud P."/>
            <person name="Haon M."/>
            <person name="Grisel S."/>
            <person name="Petersen M."/>
            <person name="Berrin J.G."/>
            <person name="Delaux P.M."/>
            <person name="Dal Grande F."/>
            <person name="Keller J."/>
        </authorList>
    </citation>
    <scope>NUCLEOTIDE SEQUENCE [LARGE SCALE GENOMIC DNA]</scope>
    <source>
        <strain evidence="1 2">SAG 2145</strain>
    </source>
</reference>
<keyword evidence="2" id="KW-1185">Reference proteome</keyword>
<comment type="caution">
    <text evidence="1">The sequence shown here is derived from an EMBL/GenBank/DDBJ whole genome shotgun (WGS) entry which is preliminary data.</text>
</comment>
<evidence type="ECO:0000313" key="2">
    <source>
        <dbReference type="Proteomes" id="UP001438707"/>
    </source>
</evidence>